<feature type="transmembrane region" description="Helical" evidence="12">
    <location>
        <begin position="127"/>
        <end position="150"/>
    </location>
</feature>
<evidence type="ECO:0000256" key="1">
    <source>
        <dbReference type="ARBA" id="ARBA00004651"/>
    </source>
</evidence>
<keyword evidence="3 12" id="KW-0813">Transport</keyword>
<dbReference type="EMBL" id="BMCK01000006">
    <property type="protein sequence ID" value="GGD31714.1"/>
    <property type="molecule type" value="Genomic_DNA"/>
</dbReference>
<feature type="transmembrane region" description="Helical" evidence="12">
    <location>
        <begin position="217"/>
        <end position="238"/>
    </location>
</feature>
<feature type="transmembrane region" description="Helical" evidence="12">
    <location>
        <begin position="342"/>
        <end position="364"/>
    </location>
</feature>
<evidence type="ECO:0000256" key="3">
    <source>
        <dbReference type="ARBA" id="ARBA00022448"/>
    </source>
</evidence>
<evidence type="ECO:0000256" key="2">
    <source>
        <dbReference type="ARBA" id="ARBA00009819"/>
    </source>
</evidence>
<accession>A0ABQ1QM23</accession>
<keyword evidence="4 12" id="KW-1003">Cell membrane</keyword>
<dbReference type="PANTHER" id="PTHR30365:SF15">
    <property type="entry name" value="CYTOCHROME BD UBIQUINOL OXIDASE SUBUNIT 1"/>
    <property type="match status" value="1"/>
</dbReference>
<evidence type="ECO:0000256" key="5">
    <source>
        <dbReference type="ARBA" id="ARBA00022617"/>
    </source>
</evidence>
<keyword evidence="5 12" id="KW-0349">Heme</keyword>
<comment type="subcellular location">
    <subcellularLocation>
        <location evidence="1">Cell membrane</location>
        <topology evidence="1">Multi-pass membrane protein</topology>
    </subcellularLocation>
</comment>
<evidence type="ECO:0000313" key="14">
    <source>
        <dbReference type="Proteomes" id="UP000630594"/>
    </source>
</evidence>
<feature type="transmembrane region" description="Helical" evidence="12">
    <location>
        <begin position="376"/>
        <end position="398"/>
    </location>
</feature>
<keyword evidence="6 12" id="KW-0812">Transmembrane</keyword>
<evidence type="ECO:0000256" key="9">
    <source>
        <dbReference type="ARBA" id="ARBA00022989"/>
    </source>
</evidence>
<keyword evidence="8 12" id="KW-0249">Electron transport</keyword>
<feature type="transmembrane region" description="Helical" evidence="12">
    <location>
        <begin position="53"/>
        <end position="71"/>
    </location>
</feature>
<keyword evidence="10 12" id="KW-0408">Iron</keyword>
<evidence type="ECO:0000256" key="10">
    <source>
        <dbReference type="ARBA" id="ARBA00023004"/>
    </source>
</evidence>
<dbReference type="PIRSF" id="PIRSF006446">
    <property type="entry name" value="Cyt_quinol_oxidase_1"/>
    <property type="match status" value="1"/>
</dbReference>
<evidence type="ECO:0000256" key="6">
    <source>
        <dbReference type="ARBA" id="ARBA00022692"/>
    </source>
</evidence>
<keyword evidence="7 12" id="KW-0479">Metal-binding</keyword>
<dbReference type="PANTHER" id="PTHR30365">
    <property type="entry name" value="CYTOCHROME D UBIQUINOL OXIDASE"/>
    <property type="match status" value="1"/>
</dbReference>
<evidence type="ECO:0000256" key="11">
    <source>
        <dbReference type="ARBA" id="ARBA00023136"/>
    </source>
</evidence>
<evidence type="ECO:0000256" key="7">
    <source>
        <dbReference type="ARBA" id="ARBA00022723"/>
    </source>
</evidence>
<evidence type="ECO:0000313" key="13">
    <source>
        <dbReference type="EMBL" id="GGD31714.1"/>
    </source>
</evidence>
<organism evidence="13 14">
    <name type="scientific">Nocardioides daphniae</name>
    <dbReference type="NCBI Taxonomy" id="402297"/>
    <lineage>
        <taxon>Bacteria</taxon>
        <taxon>Bacillati</taxon>
        <taxon>Actinomycetota</taxon>
        <taxon>Actinomycetes</taxon>
        <taxon>Propionibacteriales</taxon>
        <taxon>Nocardioidaceae</taxon>
        <taxon>Nocardioides</taxon>
    </lineage>
</organism>
<dbReference type="Proteomes" id="UP000630594">
    <property type="component" value="Unassembled WGS sequence"/>
</dbReference>
<keyword evidence="14" id="KW-1185">Reference proteome</keyword>
<protein>
    <submittedName>
        <fullName evidence="13">Cytochrome ubiquinol oxidase subunit I</fullName>
    </submittedName>
</protein>
<dbReference type="Pfam" id="PF01654">
    <property type="entry name" value="Cyt_bd_oxida_I"/>
    <property type="match status" value="1"/>
</dbReference>
<comment type="similarity">
    <text evidence="2 12">Belongs to the cytochrome ubiquinol oxidase subunit 1 family.</text>
</comment>
<comment type="caution">
    <text evidence="13">The sequence shown here is derived from an EMBL/GenBank/DDBJ whole genome shotgun (WGS) entry which is preliminary data.</text>
</comment>
<name>A0ABQ1QM23_9ACTN</name>
<reference evidence="14" key="1">
    <citation type="journal article" date="2019" name="Int. J. Syst. Evol. Microbiol.">
        <title>The Global Catalogue of Microorganisms (GCM) 10K type strain sequencing project: providing services to taxonomists for standard genome sequencing and annotation.</title>
        <authorList>
            <consortium name="The Broad Institute Genomics Platform"/>
            <consortium name="The Broad Institute Genome Sequencing Center for Infectious Disease"/>
            <person name="Wu L."/>
            <person name="Ma J."/>
        </authorList>
    </citation>
    <scope>NUCLEOTIDE SEQUENCE [LARGE SCALE GENOMIC DNA]</scope>
    <source>
        <strain evidence="14">CCM 7403</strain>
    </source>
</reference>
<evidence type="ECO:0000256" key="12">
    <source>
        <dbReference type="PIRNR" id="PIRNR006446"/>
    </source>
</evidence>
<sequence>MEVLDIARWQFGIITVYHFLFVPLTIGLTMLIAVMETIWVRTRKEEYLRLVKFFGKLFLINFALGLVTGIVQEFQFGMNWSDYSRFVGDVFGAPLAVEGLLAFFLESTFLGLWIFGWDKLPRALHAACMWLVHLGTLASAWFILAANSWMQHPVGHTYNPETGRAELVDFAAVMFNKVQLVTFPHVVLAAYMTAGAFMVGVAAYLYVSKRHQHDRALYHKAIRIGAVAALVGGLGVAVSGDIQGKIMTEVQPMKMAAAEGLYETTTTAPFSVLTIGRLDGSEALGIIEIHGLTSFLATGSFNGTVEGINPLRERYIETYGQDPGAAYYSATDYVPVIPITYWSFRFMMGLGIWVALGAAVLLWATRKGRVPHGRRWPAVLGLSLPITAVAANSFGWIFTEMGRQPWAVYGLMTTENAVSPGVSVFEAATSLIVLTLLYAVLAVVEVALLVKYVKLGAEPFTEPPEVPLGGHDDDRPMAFAY</sequence>
<evidence type="ECO:0000256" key="4">
    <source>
        <dbReference type="ARBA" id="ARBA00022475"/>
    </source>
</evidence>
<feature type="transmembrane region" description="Helical" evidence="12">
    <location>
        <begin position="427"/>
        <end position="450"/>
    </location>
</feature>
<proteinExistence type="inferred from homology"/>
<keyword evidence="9 12" id="KW-1133">Transmembrane helix</keyword>
<keyword evidence="11 12" id="KW-0472">Membrane</keyword>
<feature type="transmembrane region" description="Helical" evidence="12">
    <location>
        <begin position="91"/>
        <end position="115"/>
    </location>
</feature>
<evidence type="ECO:0000256" key="8">
    <source>
        <dbReference type="ARBA" id="ARBA00022982"/>
    </source>
</evidence>
<gene>
    <name evidence="13" type="primary">cydA</name>
    <name evidence="13" type="ORF">GCM10007231_34040</name>
</gene>
<feature type="transmembrane region" description="Helical" evidence="12">
    <location>
        <begin position="183"/>
        <end position="205"/>
    </location>
</feature>
<dbReference type="RefSeq" id="WP_188422509.1">
    <property type="nucleotide sequence ID" value="NZ_BMCK01000006.1"/>
</dbReference>
<feature type="transmembrane region" description="Helical" evidence="12">
    <location>
        <begin position="20"/>
        <end position="41"/>
    </location>
</feature>
<dbReference type="InterPro" id="IPR002585">
    <property type="entry name" value="Cyt-d_ubiquinol_oxidase_su_1"/>
</dbReference>